<proteinExistence type="predicted"/>
<name>A0A842HDE0_9BACT</name>
<dbReference type="InterPro" id="IPR001173">
    <property type="entry name" value="Glyco_trans_2-like"/>
</dbReference>
<sequence>MSQPRFSVLIPTCHRNDLLAKCLAALAPGRQTLGEPFEVIVSDDGSRETAEALINENFPWACWTPGPKRGPAANRNHAASLATGDWLAFTDDDCIPAPGWLAGYAAAIDAEIKVYEGRTTTDYPLKGPRFQAPVNENGGYLWSCNLLLARETFDRLGGFDEGFPYPHLEDVDLRLRLEALGEKPKFTPAAEILHPQRPATPWLRRARSKQSSVYLCHKYGRPLSFANLDPLSFARMAKRALTGPGPAVDKLARIGGLAAEFLYLIPMVPYWKYQYSKR</sequence>
<dbReference type="Pfam" id="PF00535">
    <property type="entry name" value="Glycos_transf_2"/>
    <property type="match status" value="1"/>
</dbReference>
<dbReference type="AlphaFoldDB" id="A0A842HDE0"/>
<dbReference type="EMBL" id="JACHVB010000025">
    <property type="protein sequence ID" value="MBC2594545.1"/>
    <property type="molecule type" value="Genomic_DNA"/>
</dbReference>
<feature type="domain" description="Glycosyltransferase 2-like" evidence="1">
    <location>
        <begin position="7"/>
        <end position="111"/>
    </location>
</feature>
<keyword evidence="2" id="KW-0808">Transferase</keyword>
<dbReference type="GO" id="GO:0016740">
    <property type="term" value="F:transferase activity"/>
    <property type="evidence" value="ECO:0007669"/>
    <property type="project" value="UniProtKB-KW"/>
</dbReference>
<evidence type="ECO:0000259" key="1">
    <source>
        <dbReference type="Pfam" id="PF00535"/>
    </source>
</evidence>
<dbReference type="SUPFAM" id="SSF53448">
    <property type="entry name" value="Nucleotide-diphospho-sugar transferases"/>
    <property type="match status" value="1"/>
</dbReference>
<dbReference type="InterPro" id="IPR050834">
    <property type="entry name" value="Glycosyltransf_2"/>
</dbReference>
<accession>A0A842HDE0</accession>
<dbReference type="InterPro" id="IPR029044">
    <property type="entry name" value="Nucleotide-diphossugar_trans"/>
</dbReference>
<comment type="caution">
    <text evidence="2">The sequence shown here is derived from an EMBL/GenBank/DDBJ whole genome shotgun (WGS) entry which is preliminary data.</text>
</comment>
<dbReference type="Proteomes" id="UP000546464">
    <property type="component" value="Unassembled WGS sequence"/>
</dbReference>
<protein>
    <submittedName>
        <fullName evidence="2">Glycosyltransferase</fullName>
    </submittedName>
</protein>
<reference evidence="2 3" key="1">
    <citation type="submission" date="2020-07" db="EMBL/GenBank/DDBJ databases">
        <authorList>
            <person name="Feng X."/>
        </authorList>
    </citation>
    <scope>NUCLEOTIDE SEQUENCE [LARGE SCALE GENOMIC DNA]</scope>
    <source>
        <strain evidence="2 3">JCM31066</strain>
    </source>
</reference>
<dbReference type="Gene3D" id="3.90.550.10">
    <property type="entry name" value="Spore Coat Polysaccharide Biosynthesis Protein SpsA, Chain A"/>
    <property type="match status" value="1"/>
</dbReference>
<evidence type="ECO:0000313" key="3">
    <source>
        <dbReference type="Proteomes" id="UP000546464"/>
    </source>
</evidence>
<gene>
    <name evidence="2" type="ORF">H5P28_09770</name>
</gene>
<evidence type="ECO:0000313" key="2">
    <source>
        <dbReference type="EMBL" id="MBC2594545.1"/>
    </source>
</evidence>
<organism evidence="2 3">
    <name type="scientific">Ruficoccus amylovorans</name>
    <dbReference type="NCBI Taxonomy" id="1804625"/>
    <lineage>
        <taxon>Bacteria</taxon>
        <taxon>Pseudomonadati</taxon>
        <taxon>Verrucomicrobiota</taxon>
        <taxon>Opitutia</taxon>
        <taxon>Puniceicoccales</taxon>
        <taxon>Cerasicoccaceae</taxon>
        <taxon>Ruficoccus</taxon>
    </lineage>
</organism>
<dbReference type="PANTHER" id="PTHR43685">
    <property type="entry name" value="GLYCOSYLTRANSFERASE"/>
    <property type="match status" value="1"/>
</dbReference>
<dbReference type="PANTHER" id="PTHR43685:SF3">
    <property type="entry name" value="SLR2126 PROTEIN"/>
    <property type="match status" value="1"/>
</dbReference>
<dbReference type="RefSeq" id="WP_185675526.1">
    <property type="nucleotide sequence ID" value="NZ_JACHVB010000025.1"/>
</dbReference>
<keyword evidence="3" id="KW-1185">Reference proteome</keyword>